<gene>
    <name evidence="1" type="ORF">URODEC1_LOCUS10219</name>
</gene>
<dbReference type="PANTHER" id="PTHR10315">
    <property type="entry name" value="E3 UBIQUITIN PROTEIN LIGASE SIAH"/>
    <property type="match status" value="1"/>
</dbReference>
<evidence type="ECO:0000313" key="1">
    <source>
        <dbReference type="EMBL" id="CAL4902901.1"/>
    </source>
</evidence>
<reference evidence="1 2" key="2">
    <citation type="submission" date="2024-10" db="EMBL/GenBank/DDBJ databases">
        <authorList>
            <person name="Ryan C."/>
        </authorList>
    </citation>
    <scope>NUCLEOTIDE SEQUENCE [LARGE SCALE GENOMIC DNA]</scope>
</reference>
<protein>
    <submittedName>
        <fullName evidence="1">Uncharacterized protein</fullName>
    </submittedName>
</protein>
<organism evidence="1 2">
    <name type="scientific">Urochloa decumbens</name>
    <dbReference type="NCBI Taxonomy" id="240449"/>
    <lineage>
        <taxon>Eukaryota</taxon>
        <taxon>Viridiplantae</taxon>
        <taxon>Streptophyta</taxon>
        <taxon>Embryophyta</taxon>
        <taxon>Tracheophyta</taxon>
        <taxon>Spermatophyta</taxon>
        <taxon>Magnoliopsida</taxon>
        <taxon>Liliopsida</taxon>
        <taxon>Poales</taxon>
        <taxon>Poaceae</taxon>
        <taxon>PACMAD clade</taxon>
        <taxon>Panicoideae</taxon>
        <taxon>Panicodae</taxon>
        <taxon>Paniceae</taxon>
        <taxon>Melinidinae</taxon>
        <taxon>Urochloa</taxon>
    </lineage>
</organism>
<dbReference type="AlphaFoldDB" id="A0ABC8W5W8"/>
<evidence type="ECO:0000313" key="2">
    <source>
        <dbReference type="Proteomes" id="UP001497457"/>
    </source>
</evidence>
<dbReference type="PANTHER" id="PTHR10315:SF96">
    <property type="entry name" value="SIAH-TYPE DOMAIN-CONTAINING PROTEIN"/>
    <property type="match status" value="1"/>
</dbReference>
<dbReference type="InterPro" id="IPR052088">
    <property type="entry name" value="E3_ubiquitin-ligase_SINA"/>
</dbReference>
<accession>A0ABC8W5W8</accession>
<sequence length="184" mass="20332">MVCSLCHEKFKANGMCHICGVANGGYIRCHAMECMVEAFRFQCPNAAHGCTTWLAYYDKESHPRQHGQKAMPVVAGRVAPRQPLGCTICMLLVHPHATDEFQGPCSVKMKCELTYSWSLSLSSGDQVEHNQKSEFMVTCTDLSSGLPNPDEHFQFAVPRSVLADDDREGFITVGFRVANTTVVS</sequence>
<dbReference type="EMBL" id="OZ075121">
    <property type="protein sequence ID" value="CAL4902901.1"/>
    <property type="molecule type" value="Genomic_DNA"/>
</dbReference>
<name>A0ABC8W5W8_9POAL</name>
<proteinExistence type="predicted"/>
<reference evidence="2" key="1">
    <citation type="submission" date="2024-06" db="EMBL/GenBank/DDBJ databases">
        <authorList>
            <person name="Ryan C."/>
        </authorList>
    </citation>
    <scope>NUCLEOTIDE SEQUENCE [LARGE SCALE GENOMIC DNA]</scope>
</reference>
<keyword evidence="2" id="KW-1185">Reference proteome</keyword>
<dbReference type="Proteomes" id="UP001497457">
    <property type="component" value="Chromosome 11b"/>
</dbReference>